<accession>A0A0U1L2B7</accession>
<dbReference type="GO" id="GO:0005886">
    <property type="term" value="C:plasma membrane"/>
    <property type="evidence" value="ECO:0007669"/>
    <property type="project" value="TreeGrafter"/>
</dbReference>
<keyword evidence="8" id="KW-1185">Reference proteome</keyword>
<evidence type="ECO:0000259" key="6">
    <source>
        <dbReference type="PROSITE" id="PS51379"/>
    </source>
</evidence>
<keyword evidence="1" id="KW-0004">4Fe-4S</keyword>
<keyword evidence="2" id="KW-0479">Metal-binding</keyword>
<protein>
    <submittedName>
        <fullName evidence="7">CoB--CoM heterodisulfide reductase 2 iron-sulfur subunit D</fullName>
        <ecNumber evidence="7">1.8.98.1</ecNumber>
    </submittedName>
</protein>
<name>A0A0U1L2B7_9FIRM</name>
<dbReference type="EMBL" id="CTRP01000013">
    <property type="protein sequence ID" value="CQR73489.1"/>
    <property type="molecule type" value="Genomic_DNA"/>
</dbReference>
<dbReference type="InterPro" id="IPR017900">
    <property type="entry name" value="4Fe4S_Fe_S_CS"/>
</dbReference>
<dbReference type="PANTHER" id="PTHR43255">
    <property type="entry name" value="IRON-SULFUR-BINDING OXIDOREDUCTASE FADF-RELATED-RELATED"/>
    <property type="match status" value="1"/>
</dbReference>
<sequence>MSTGSFYKNLIDETLICGRCGNCRNDCPVYKEIGWESAAPRGKISLARELFARNSETTISPEYAKRITQCTMCGACTRACAARIDLQSLWKDLRAKLVAGGQAPAAYTAMIDNLKDKKNISNFANVTRLDWAEELDEIPENLDQEPEAEVVYFVGCVSSFFPRAAQVPVAMVQLFEKAGVNYTTMGSEEWCCGFPMLAAGHADEIKEFARHNVDTVRKMGAKTLVTGCASCYHVWSHVYPEVLGESLGFRLVHATEMLAELIAAGKLVPNELSETVTYHDPCDLGRNSGIINPPRQIITSIPGIKFVEMATNGEESTCCGGGGNLQGADAGLADAIAAKRIKEAAETGAGIVVSACQQCEQMLEKAARAEKLPLQVMDVAELLLMAIDN</sequence>
<reference evidence="8" key="1">
    <citation type="submission" date="2015-03" db="EMBL/GenBank/DDBJ databases">
        <authorList>
            <person name="Nijsse Bart"/>
        </authorList>
    </citation>
    <scope>NUCLEOTIDE SEQUENCE [LARGE SCALE GENOMIC DNA]</scope>
</reference>
<evidence type="ECO:0000256" key="3">
    <source>
        <dbReference type="ARBA" id="ARBA00023002"/>
    </source>
</evidence>
<dbReference type="GO" id="GO:0051912">
    <property type="term" value="F:CoB--CoM heterodisulfide reductase activity"/>
    <property type="evidence" value="ECO:0007669"/>
    <property type="project" value="UniProtKB-EC"/>
</dbReference>
<evidence type="ECO:0000256" key="5">
    <source>
        <dbReference type="ARBA" id="ARBA00023014"/>
    </source>
</evidence>
<dbReference type="PROSITE" id="PS51379">
    <property type="entry name" value="4FE4S_FER_2"/>
    <property type="match status" value="1"/>
</dbReference>
<dbReference type="AlphaFoldDB" id="A0A0U1L2B7"/>
<evidence type="ECO:0000256" key="1">
    <source>
        <dbReference type="ARBA" id="ARBA00022485"/>
    </source>
</evidence>
<evidence type="ECO:0000256" key="4">
    <source>
        <dbReference type="ARBA" id="ARBA00023004"/>
    </source>
</evidence>
<dbReference type="PANTHER" id="PTHR43255:SF1">
    <property type="entry name" value="IRON-SULFUR-BINDING OXIDOREDUCTASE FADF-RELATED"/>
    <property type="match status" value="1"/>
</dbReference>
<dbReference type="Proteomes" id="UP000049855">
    <property type="component" value="Unassembled WGS sequence"/>
</dbReference>
<dbReference type="Gene3D" id="1.10.1060.10">
    <property type="entry name" value="Alpha-helical ferredoxin"/>
    <property type="match status" value="1"/>
</dbReference>
<dbReference type="EC" id="1.8.98.1" evidence="7"/>
<evidence type="ECO:0000256" key="2">
    <source>
        <dbReference type="ARBA" id="ARBA00022723"/>
    </source>
</evidence>
<dbReference type="InterPro" id="IPR017896">
    <property type="entry name" value="4Fe4S_Fe-S-bd"/>
</dbReference>
<proteinExistence type="predicted"/>
<dbReference type="RefSeq" id="WP_021171454.1">
    <property type="nucleotide sequence ID" value="NZ_CTRP01000013.1"/>
</dbReference>
<gene>
    <name evidence="7" type="ORF">SpAn4DRAFT_5150</name>
</gene>
<organism evidence="7 8">
    <name type="scientific">Sporomusa ovata</name>
    <dbReference type="NCBI Taxonomy" id="2378"/>
    <lineage>
        <taxon>Bacteria</taxon>
        <taxon>Bacillati</taxon>
        <taxon>Bacillota</taxon>
        <taxon>Negativicutes</taxon>
        <taxon>Selenomonadales</taxon>
        <taxon>Sporomusaceae</taxon>
        <taxon>Sporomusa</taxon>
    </lineage>
</organism>
<keyword evidence="5" id="KW-0411">Iron-sulfur</keyword>
<dbReference type="InterPro" id="IPR009051">
    <property type="entry name" value="Helical_ferredxn"/>
</dbReference>
<evidence type="ECO:0000313" key="8">
    <source>
        <dbReference type="Proteomes" id="UP000049855"/>
    </source>
</evidence>
<feature type="domain" description="4Fe-4S ferredoxin-type" evidence="6">
    <location>
        <begin position="7"/>
        <end position="38"/>
    </location>
</feature>
<dbReference type="Pfam" id="PF13183">
    <property type="entry name" value="Fer4_8"/>
    <property type="match status" value="1"/>
</dbReference>
<dbReference type="PROSITE" id="PS00198">
    <property type="entry name" value="4FE4S_FER_1"/>
    <property type="match status" value="1"/>
</dbReference>
<evidence type="ECO:0000313" key="7">
    <source>
        <dbReference type="EMBL" id="CQR73489.1"/>
    </source>
</evidence>
<dbReference type="SUPFAM" id="SSF46548">
    <property type="entry name" value="alpha-helical ferredoxin"/>
    <property type="match status" value="1"/>
</dbReference>
<dbReference type="GO" id="GO:0046872">
    <property type="term" value="F:metal ion binding"/>
    <property type="evidence" value="ECO:0007669"/>
    <property type="project" value="UniProtKB-KW"/>
</dbReference>
<dbReference type="Pfam" id="PF02754">
    <property type="entry name" value="CCG"/>
    <property type="match status" value="2"/>
</dbReference>
<keyword evidence="3 7" id="KW-0560">Oxidoreductase</keyword>
<dbReference type="GO" id="GO:0051539">
    <property type="term" value="F:4 iron, 4 sulfur cluster binding"/>
    <property type="evidence" value="ECO:0007669"/>
    <property type="project" value="UniProtKB-KW"/>
</dbReference>
<keyword evidence="4" id="KW-0408">Iron</keyword>
<dbReference type="InterPro" id="IPR051460">
    <property type="entry name" value="HdrC_iron-sulfur_subunit"/>
</dbReference>
<dbReference type="InterPro" id="IPR004017">
    <property type="entry name" value="Cys_rich_dom"/>
</dbReference>